<evidence type="ECO:0000256" key="1">
    <source>
        <dbReference type="SAM" id="Phobius"/>
    </source>
</evidence>
<evidence type="ECO:0000313" key="2">
    <source>
        <dbReference type="EMBL" id="EQC25053.1"/>
    </source>
</evidence>
<name>T0QZ76_SAPDV</name>
<dbReference type="OrthoDB" id="60364at2759"/>
<keyword evidence="1" id="KW-0472">Membrane</keyword>
<keyword evidence="1" id="KW-1133">Transmembrane helix</keyword>
<dbReference type="OMA" id="AFYQYEA"/>
<dbReference type="VEuPathDB" id="FungiDB:SDRG_17059"/>
<accession>T0QZ76</accession>
<dbReference type="RefSeq" id="XP_008621516.1">
    <property type="nucleotide sequence ID" value="XM_008623294.1"/>
</dbReference>
<protein>
    <submittedName>
        <fullName evidence="2">Uncharacterized protein</fullName>
    </submittedName>
</protein>
<gene>
    <name evidence="2" type="ORF">SDRG_17059</name>
</gene>
<reference evidence="2 3" key="1">
    <citation type="submission" date="2012-04" db="EMBL/GenBank/DDBJ databases">
        <title>The Genome Sequence of Saprolegnia declina VS20.</title>
        <authorList>
            <consortium name="The Broad Institute Genome Sequencing Platform"/>
            <person name="Russ C."/>
            <person name="Nusbaum C."/>
            <person name="Tyler B."/>
            <person name="van West P."/>
            <person name="Dieguez-Uribeondo J."/>
            <person name="de Bruijn I."/>
            <person name="Tripathy S."/>
            <person name="Jiang R."/>
            <person name="Young S.K."/>
            <person name="Zeng Q."/>
            <person name="Gargeya S."/>
            <person name="Fitzgerald M."/>
            <person name="Haas B."/>
            <person name="Abouelleil A."/>
            <person name="Alvarado L."/>
            <person name="Arachchi H.M."/>
            <person name="Berlin A."/>
            <person name="Chapman S.B."/>
            <person name="Goldberg J."/>
            <person name="Griggs A."/>
            <person name="Gujja S."/>
            <person name="Hansen M."/>
            <person name="Howarth C."/>
            <person name="Imamovic A."/>
            <person name="Larimer J."/>
            <person name="McCowen C."/>
            <person name="Montmayeur A."/>
            <person name="Murphy C."/>
            <person name="Neiman D."/>
            <person name="Pearson M."/>
            <person name="Priest M."/>
            <person name="Roberts A."/>
            <person name="Saif S."/>
            <person name="Shea T."/>
            <person name="Sisk P."/>
            <person name="Sykes S."/>
            <person name="Wortman J."/>
            <person name="Nusbaum C."/>
            <person name="Birren B."/>
        </authorList>
    </citation>
    <scope>NUCLEOTIDE SEQUENCE [LARGE SCALE GENOMIC DNA]</scope>
    <source>
        <strain evidence="2 3">VS20</strain>
    </source>
</reference>
<feature type="transmembrane region" description="Helical" evidence="1">
    <location>
        <begin position="55"/>
        <end position="84"/>
    </location>
</feature>
<proteinExistence type="predicted"/>
<dbReference type="GeneID" id="19957786"/>
<dbReference type="InParanoid" id="T0QZ76"/>
<keyword evidence="3" id="KW-1185">Reference proteome</keyword>
<feature type="transmembrane region" description="Helical" evidence="1">
    <location>
        <begin position="12"/>
        <end position="35"/>
    </location>
</feature>
<organism evidence="2 3">
    <name type="scientific">Saprolegnia diclina (strain VS20)</name>
    <dbReference type="NCBI Taxonomy" id="1156394"/>
    <lineage>
        <taxon>Eukaryota</taxon>
        <taxon>Sar</taxon>
        <taxon>Stramenopiles</taxon>
        <taxon>Oomycota</taxon>
        <taxon>Saprolegniomycetes</taxon>
        <taxon>Saprolegniales</taxon>
        <taxon>Saprolegniaceae</taxon>
        <taxon>Saprolegnia</taxon>
    </lineage>
</organism>
<dbReference type="Proteomes" id="UP000030762">
    <property type="component" value="Unassembled WGS sequence"/>
</dbReference>
<sequence>MGWWSAMDAYLHVYVAIGAAMVAKACQEAWLAAFYQYEALAARGNSRRVLGRLRFGYWSLFGSQLAKHWVLWLPGLLLLAYWVWSRYLSGSWSTVSVDTVDDADVPELEPIEPSSVERPRAPAATTTTTCKPRQKKALRTIKDHEASQKRKSERAFQALLAQKAKFEHATVERPSGWMVYDAAAGKLVLASGD</sequence>
<dbReference type="AlphaFoldDB" id="T0QZ76"/>
<dbReference type="EMBL" id="JH767318">
    <property type="protein sequence ID" value="EQC25053.1"/>
    <property type="molecule type" value="Genomic_DNA"/>
</dbReference>
<keyword evidence="1" id="KW-0812">Transmembrane</keyword>
<evidence type="ECO:0000313" key="3">
    <source>
        <dbReference type="Proteomes" id="UP000030762"/>
    </source>
</evidence>